<dbReference type="SUPFAM" id="SSF46785">
    <property type="entry name" value="Winged helix' DNA-binding domain"/>
    <property type="match status" value="1"/>
</dbReference>
<gene>
    <name evidence="3" type="ORF">RW095_37120</name>
</gene>
<evidence type="ECO:0000313" key="3">
    <source>
        <dbReference type="EMBL" id="WOD18380.1"/>
    </source>
</evidence>
<evidence type="ECO:0000313" key="4">
    <source>
        <dbReference type="Proteomes" id="UP001302652"/>
    </source>
</evidence>
<dbReference type="Pfam" id="PF01047">
    <property type="entry name" value="MarR"/>
    <property type="match status" value="1"/>
</dbReference>
<organism evidence="3 4">
    <name type="scientific">Paraburkholderia kirstenboschensis</name>
    <dbReference type="NCBI Taxonomy" id="1245436"/>
    <lineage>
        <taxon>Bacteria</taxon>
        <taxon>Pseudomonadati</taxon>
        <taxon>Pseudomonadota</taxon>
        <taxon>Betaproteobacteria</taxon>
        <taxon>Burkholderiales</taxon>
        <taxon>Burkholderiaceae</taxon>
        <taxon>Paraburkholderia</taxon>
    </lineage>
</organism>
<dbReference type="Proteomes" id="UP001302652">
    <property type="component" value="Chromosome 1"/>
</dbReference>
<keyword evidence="4" id="KW-1185">Reference proteome</keyword>
<sequence>MEEQDRIAVMQQFGRTYRAFMSAFEAQVGHPLPRWRIMLALHEQAGESSQKRLVERLRVDPGALTRQLKALEGLGWIARSMDSRDNRVTNVRLTEAGLSATEASLPRRNAFLHDTMAALPDDAMSALSGALKMLEARIGEVVSAANGAETTGDVTADDGQPPVGRLAVKQRA</sequence>
<evidence type="ECO:0000256" key="1">
    <source>
        <dbReference type="SAM" id="MobiDB-lite"/>
    </source>
</evidence>
<dbReference type="InterPro" id="IPR000835">
    <property type="entry name" value="HTH_MarR-typ"/>
</dbReference>
<protein>
    <submittedName>
        <fullName evidence="3">MarR family winged helix-turn-helix transcriptional regulator</fullName>
    </submittedName>
</protein>
<dbReference type="EMBL" id="CP136513">
    <property type="protein sequence ID" value="WOD18380.1"/>
    <property type="molecule type" value="Genomic_DNA"/>
</dbReference>
<dbReference type="PRINTS" id="PR00598">
    <property type="entry name" value="HTHMARR"/>
</dbReference>
<name>A0ABZ0ENY7_9BURK</name>
<dbReference type="PANTHER" id="PTHR33164">
    <property type="entry name" value="TRANSCRIPTIONAL REGULATOR, MARR FAMILY"/>
    <property type="match status" value="1"/>
</dbReference>
<feature type="region of interest" description="Disordered" evidence="1">
    <location>
        <begin position="149"/>
        <end position="172"/>
    </location>
</feature>
<dbReference type="InterPro" id="IPR036390">
    <property type="entry name" value="WH_DNA-bd_sf"/>
</dbReference>
<dbReference type="InterPro" id="IPR036388">
    <property type="entry name" value="WH-like_DNA-bd_sf"/>
</dbReference>
<dbReference type="Gene3D" id="1.10.10.10">
    <property type="entry name" value="Winged helix-like DNA-binding domain superfamily/Winged helix DNA-binding domain"/>
    <property type="match status" value="1"/>
</dbReference>
<proteinExistence type="predicted"/>
<dbReference type="RefSeq" id="WP_317020671.1">
    <property type="nucleotide sequence ID" value="NZ_CP136513.1"/>
</dbReference>
<evidence type="ECO:0000259" key="2">
    <source>
        <dbReference type="PROSITE" id="PS50995"/>
    </source>
</evidence>
<dbReference type="PANTHER" id="PTHR33164:SF43">
    <property type="entry name" value="HTH-TYPE TRANSCRIPTIONAL REPRESSOR YETL"/>
    <property type="match status" value="1"/>
</dbReference>
<accession>A0ABZ0ENY7</accession>
<dbReference type="SMART" id="SM00347">
    <property type="entry name" value="HTH_MARR"/>
    <property type="match status" value="1"/>
</dbReference>
<dbReference type="InterPro" id="IPR039422">
    <property type="entry name" value="MarR/SlyA-like"/>
</dbReference>
<feature type="domain" description="HTH marR-type" evidence="2">
    <location>
        <begin position="3"/>
        <end position="136"/>
    </location>
</feature>
<dbReference type="PROSITE" id="PS50995">
    <property type="entry name" value="HTH_MARR_2"/>
    <property type="match status" value="1"/>
</dbReference>
<reference evidence="3 4" key="1">
    <citation type="submission" date="2023-10" db="EMBL/GenBank/DDBJ databases">
        <title>Surface-active antibiotics is a multifunctional adaptation for post-fire microbes.</title>
        <authorList>
            <person name="Liu M.D."/>
            <person name="Du Y."/>
            <person name="Koupaei S.K."/>
            <person name="Kim N.R."/>
            <person name="Zhang W."/>
            <person name="Traxler M.F."/>
        </authorList>
    </citation>
    <scope>NUCLEOTIDE SEQUENCE [LARGE SCALE GENOMIC DNA]</scope>
    <source>
        <strain evidence="3 4">F3</strain>
    </source>
</reference>